<dbReference type="Pfam" id="PF00378">
    <property type="entry name" value="ECH_1"/>
    <property type="match status" value="1"/>
</dbReference>
<dbReference type="PROSITE" id="PS00166">
    <property type="entry name" value="ENOYL_COA_HYDRATASE"/>
    <property type="match status" value="1"/>
</dbReference>
<dbReference type="Gene3D" id="3.90.226.10">
    <property type="entry name" value="2-enoyl-CoA Hydratase, Chain A, domain 1"/>
    <property type="match status" value="1"/>
</dbReference>
<dbReference type="EMBL" id="AMGW01000001">
    <property type="protein sequence ID" value="EXJ63851.1"/>
    <property type="molecule type" value="Genomic_DNA"/>
</dbReference>
<feature type="region of interest" description="Disordered" evidence="3">
    <location>
        <begin position="199"/>
        <end position="226"/>
    </location>
</feature>
<protein>
    <submittedName>
        <fullName evidence="4">Enoyl-CoA hydratase</fullName>
    </submittedName>
</protein>
<gene>
    <name evidence="4" type="ORF">A1O7_00186</name>
</gene>
<dbReference type="eggNOG" id="KOG1680">
    <property type="taxonomic scope" value="Eukaryota"/>
</dbReference>
<dbReference type="VEuPathDB" id="FungiDB:A1O7_00186"/>
<dbReference type="InterPro" id="IPR001753">
    <property type="entry name" value="Enoyl-CoA_hydra/iso"/>
</dbReference>
<evidence type="ECO:0000256" key="3">
    <source>
        <dbReference type="SAM" id="MobiDB-lite"/>
    </source>
</evidence>
<reference evidence="4 5" key="1">
    <citation type="submission" date="2013-03" db="EMBL/GenBank/DDBJ databases">
        <title>The Genome Sequence of Cladophialophora yegresii CBS 114405.</title>
        <authorList>
            <consortium name="The Broad Institute Genomics Platform"/>
            <person name="Cuomo C."/>
            <person name="de Hoog S."/>
            <person name="Gorbushina A."/>
            <person name="Walker B."/>
            <person name="Young S.K."/>
            <person name="Zeng Q."/>
            <person name="Gargeya S."/>
            <person name="Fitzgerald M."/>
            <person name="Haas B."/>
            <person name="Abouelleil A."/>
            <person name="Allen A.W."/>
            <person name="Alvarado L."/>
            <person name="Arachchi H.M."/>
            <person name="Berlin A.M."/>
            <person name="Chapman S.B."/>
            <person name="Gainer-Dewar J."/>
            <person name="Goldberg J."/>
            <person name="Griggs A."/>
            <person name="Gujja S."/>
            <person name="Hansen M."/>
            <person name="Howarth C."/>
            <person name="Imamovic A."/>
            <person name="Ireland A."/>
            <person name="Larimer J."/>
            <person name="McCowan C."/>
            <person name="Murphy C."/>
            <person name="Pearson M."/>
            <person name="Poon T.W."/>
            <person name="Priest M."/>
            <person name="Roberts A."/>
            <person name="Saif S."/>
            <person name="Shea T."/>
            <person name="Sisk P."/>
            <person name="Sykes S."/>
            <person name="Wortman J."/>
            <person name="Nusbaum C."/>
            <person name="Birren B."/>
        </authorList>
    </citation>
    <scope>NUCLEOTIDE SEQUENCE [LARGE SCALE GENOMIC DNA]</scope>
    <source>
        <strain evidence="4 5">CBS 114405</strain>
    </source>
</reference>
<dbReference type="GO" id="GO:0003824">
    <property type="term" value="F:catalytic activity"/>
    <property type="evidence" value="ECO:0007669"/>
    <property type="project" value="InterPro"/>
</dbReference>
<dbReference type="SUPFAM" id="SSF52096">
    <property type="entry name" value="ClpP/crotonase"/>
    <property type="match status" value="1"/>
</dbReference>
<dbReference type="InterPro" id="IPR029045">
    <property type="entry name" value="ClpP/crotonase-like_dom_sf"/>
</dbReference>
<comment type="caution">
    <text evidence="4">The sequence shown here is derived from an EMBL/GenBank/DDBJ whole genome shotgun (WGS) entry which is preliminary data.</text>
</comment>
<proteinExistence type="inferred from homology"/>
<dbReference type="CDD" id="cd06558">
    <property type="entry name" value="crotonase-like"/>
    <property type="match status" value="1"/>
</dbReference>
<evidence type="ECO:0000256" key="1">
    <source>
        <dbReference type="ARBA" id="ARBA00005254"/>
    </source>
</evidence>
<name>W9WGZ2_9EURO</name>
<organism evidence="4 5">
    <name type="scientific">Cladophialophora yegresii CBS 114405</name>
    <dbReference type="NCBI Taxonomy" id="1182544"/>
    <lineage>
        <taxon>Eukaryota</taxon>
        <taxon>Fungi</taxon>
        <taxon>Dikarya</taxon>
        <taxon>Ascomycota</taxon>
        <taxon>Pezizomycotina</taxon>
        <taxon>Eurotiomycetes</taxon>
        <taxon>Chaetothyriomycetidae</taxon>
        <taxon>Chaetothyriales</taxon>
        <taxon>Herpotrichiellaceae</taxon>
        <taxon>Cladophialophora</taxon>
    </lineage>
</organism>
<keyword evidence="5" id="KW-1185">Reference proteome</keyword>
<evidence type="ECO:0000313" key="5">
    <source>
        <dbReference type="Proteomes" id="UP000019473"/>
    </source>
</evidence>
<dbReference type="InterPro" id="IPR018376">
    <property type="entry name" value="Enoyl-CoA_hyd/isom_CS"/>
</dbReference>
<comment type="similarity">
    <text evidence="1 2">Belongs to the enoyl-CoA hydratase/isomerase family.</text>
</comment>
<dbReference type="GeneID" id="19174803"/>
<sequence>MSSHSFSSILYGVAEDQKVATIAFKRPRHFNAIDPKLPGEIRAAVRLGNGDAKVHCIIIKGNGPGFCGGCDLNLTAEQGDVSKGFDPFIDYQMMKEYTESYAELLRSHKPTIAQVHGAAVAGGSGIALSCDLVIMAEDARIGYTPTRVWGCPRTAMWTYRLGPEKSKRMLFTGDLVNGKEAESMDMVLKGGSLQSTRAYRPVSGRSDQDGPCEPAVDLEASGQQYH</sequence>
<dbReference type="PANTHER" id="PTHR43802:SF1">
    <property type="entry name" value="IP11341P-RELATED"/>
    <property type="match status" value="1"/>
</dbReference>
<dbReference type="RefSeq" id="XP_007752418.1">
    <property type="nucleotide sequence ID" value="XM_007754228.1"/>
</dbReference>
<dbReference type="AlphaFoldDB" id="W9WGZ2"/>
<dbReference type="OrthoDB" id="448450at2759"/>
<dbReference type="PANTHER" id="PTHR43802">
    <property type="entry name" value="ENOYL-COA HYDRATASE"/>
    <property type="match status" value="1"/>
</dbReference>
<evidence type="ECO:0000256" key="2">
    <source>
        <dbReference type="RuleBase" id="RU003707"/>
    </source>
</evidence>
<evidence type="ECO:0000313" key="4">
    <source>
        <dbReference type="EMBL" id="EXJ63851.1"/>
    </source>
</evidence>
<dbReference type="HOGENOM" id="CLU_1224648_0_0_1"/>
<dbReference type="STRING" id="1182544.W9WGZ2"/>
<accession>W9WGZ2</accession>
<dbReference type="Proteomes" id="UP000019473">
    <property type="component" value="Unassembled WGS sequence"/>
</dbReference>